<evidence type="ECO:0000313" key="1">
    <source>
        <dbReference type="EMBL" id="CAI4215371.1"/>
    </source>
</evidence>
<evidence type="ECO:0000313" key="2">
    <source>
        <dbReference type="Proteomes" id="UP000838763"/>
    </source>
</evidence>
<dbReference type="Proteomes" id="UP000838763">
    <property type="component" value="Unassembled WGS sequence"/>
</dbReference>
<accession>A0A9P1H3J8</accession>
<dbReference type="EMBL" id="CALLCH030000012">
    <property type="protein sequence ID" value="CAI4215371.1"/>
    <property type="molecule type" value="Genomic_DNA"/>
</dbReference>
<gene>
    <name evidence="1" type="ORF">PPNO1_LOCUS5082</name>
</gene>
<dbReference type="AlphaFoldDB" id="A0A9P1H3J8"/>
<proteinExistence type="predicted"/>
<keyword evidence="2" id="KW-1185">Reference proteome</keyword>
<comment type="caution">
    <text evidence="1">The sequence shown here is derived from an EMBL/GenBank/DDBJ whole genome shotgun (WGS) entry which is preliminary data.</text>
</comment>
<reference evidence="1" key="1">
    <citation type="submission" date="2022-11" db="EMBL/GenBank/DDBJ databases">
        <authorList>
            <person name="Scott C."/>
            <person name="Bruce N."/>
        </authorList>
    </citation>
    <scope>NUCLEOTIDE SEQUENCE</scope>
</reference>
<name>A0A9P1H3J8_9PEZI</name>
<dbReference type="OrthoDB" id="5413269at2759"/>
<sequence length="245" mass="26765">MSRRSHRPFPFLKLFAQAIHQKLYARGAEQHSSEVRQDVGTSKMVQTYKITITNASEVPRQFFLVHGVPSSESVADESAFDHAYQRSVKIMGDGTSSATFVLDDNYYAICGTKVGLSGGRPPVPGGFTISTDDSFTYPNKSNIYIGLGAIDPVTGNVVPVETFAAMPKTTSQIYPKPVYTVFTGRVKNDTTISEKEFGSLLRVDFSNATIREAIFTLDACNQYVPSPRMKSSGITYSVDDGANST</sequence>
<protein>
    <submittedName>
        <fullName evidence="1">Uncharacterized protein</fullName>
    </submittedName>
</protein>
<organism evidence="1 2">
    <name type="scientific">Parascedosporium putredinis</name>
    <dbReference type="NCBI Taxonomy" id="1442378"/>
    <lineage>
        <taxon>Eukaryota</taxon>
        <taxon>Fungi</taxon>
        <taxon>Dikarya</taxon>
        <taxon>Ascomycota</taxon>
        <taxon>Pezizomycotina</taxon>
        <taxon>Sordariomycetes</taxon>
        <taxon>Hypocreomycetidae</taxon>
        <taxon>Microascales</taxon>
        <taxon>Microascaceae</taxon>
        <taxon>Parascedosporium</taxon>
    </lineage>
</organism>